<feature type="region of interest" description="Disordered" evidence="5">
    <location>
        <begin position="121"/>
        <end position="190"/>
    </location>
</feature>
<keyword evidence="1" id="KW-0596">Phosphopantetheine</keyword>
<organism evidence="7 8">
    <name type="scientific">Streptomyces ureilyticus</name>
    <dbReference type="NCBI Taxonomy" id="1775131"/>
    <lineage>
        <taxon>Bacteria</taxon>
        <taxon>Bacillati</taxon>
        <taxon>Actinomycetota</taxon>
        <taxon>Actinomycetes</taxon>
        <taxon>Kitasatosporales</taxon>
        <taxon>Streptomycetaceae</taxon>
        <taxon>Streptomyces</taxon>
    </lineage>
</organism>
<dbReference type="RefSeq" id="WP_165345879.1">
    <property type="nucleotide sequence ID" value="NZ_JAAKZX010000443.1"/>
</dbReference>
<evidence type="ECO:0000256" key="4">
    <source>
        <dbReference type="ARBA" id="ARBA00023268"/>
    </source>
</evidence>
<evidence type="ECO:0000259" key="6">
    <source>
        <dbReference type="PROSITE" id="PS50075"/>
    </source>
</evidence>
<reference evidence="7 8" key="1">
    <citation type="submission" date="2020-02" db="EMBL/GenBank/DDBJ databases">
        <title>Whole-genome analyses of novel actinobacteria.</title>
        <authorList>
            <person name="Sahin N."/>
            <person name="Tokatli A."/>
        </authorList>
    </citation>
    <scope>NUCLEOTIDE SEQUENCE [LARGE SCALE GENOMIC DNA]</scope>
    <source>
        <strain evidence="7 8">YC419</strain>
    </source>
</reference>
<evidence type="ECO:0000256" key="3">
    <source>
        <dbReference type="ARBA" id="ARBA00022679"/>
    </source>
</evidence>
<dbReference type="Proteomes" id="UP001518140">
    <property type="component" value="Unassembled WGS sequence"/>
</dbReference>
<gene>
    <name evidence="7" type="ORF">G6048_47990</name>
</gene>
<keyword evidence="3" id="KW-0808">Transferase</keyword>
<dbReference type="SMART" id="SM01294">
    <property type="entry name" value="PKS_PP_betabranch"/>
    <property type="match status" value="1"/>
</dbReference>
<evidence type="ECO:0000313" key="7">
    <source>
        <dbReference type="EMBL" id="NGO49473.1"/>
    </source>
</evidence>
<evidence type="ECO:0000313" key="8">
    <source>
        <dbReference type="Proteomes" id="UP001518140"/>
    </source>
</evidence>
<keyword evidence="4" id="KW-0511">Multifunctional enzyme</keyword>
<dbReference type="EMBL" id="JAAKZX010000443">
    <property type="protein sequence ID" value="NGO49473.1"/>
    <property type="molecule type" value="Genomic_DNA"/>
</dbReference>
<dbReference type="InterPro" id="IPR050091">
    <property type="entry name" value="PKS_NRPS_Biosynth_Enz"/>
</dbReference>
<dbReference type="InterPro" id="IPR020806">
    <property type="entry name" value="PKS_PP-bd"/>
</dbReference>
<comment type="caution">
    <text evidence="7">The sequence shown here is derived from an EMBL/GenBank/DDBJ whole genome shotgun (WGS) entry which is preliminary data.</text>
</comment>
<dbReference type="PANTHER" id="PTHR43775:SF51">
    <property type="entry name" value="INACTIVE PHENOLPHTHIOCEROL SYNTHESIS POLYKETIDE SYNTHASE TYPE I PKS1-RELATED"/>
    <property type="match status" value="1"/>
</dbReference>
<evidence type="ECO:0000256" key="2">
    <source>
        <dbReference type="ARBA" id="ARBA00022553"/>
    </source>
</evidence>
<dbReference type="PANTHER" id="PTHR43775">
    <property type="entry name" value="FATTY ACID SYNTHASE"/>
    <property type="match status" value="1"/>
</dbReference>
<keyword evidence="8" id="KW-1185">Reference proteome</keyword>
<dbReference type="PROSITE" id="PS00012">
    <property type="entry name" value="PHOSPHOPANTETHEINE"/>
    <property type="match status" value="1"/>
</dbReference>
<evidence type="ECO:0000256" key="1">
    <source>
        <dbReference type="ARBA" id="ARBA00022450"/>
    </source>
</evidence>
<proteinExistence type="predicted"/>
<dbReference type="InterPro" id="IPR006162">
    <property type="entry name" value="Ppantetheine_attach_site"/>
</dbReference>
<dbReference type="Gene3D" id="1.10.1200.10">
    <property type="entry name" value="ACP-like"/>
    <property type="match status" value="1"/>
</dbReference>
<dbReference type="InterPro" id="IPR036736">
    <property type="entry name" value="ACP-like_sf"/>
</dbReference>
<dbReference type="Pfam" id="PF00550">
    <property type="entry name" value="PP-binding"/>
    <property type="match status" value="1"/>
</dbReference>
<accession>A0ABX0E6U2</accession>
<protein>
    <submittedName>
        <fullName evidence="7">Acyl carrier protein</fullName>
    </submittedName>
</protein>
<name>A0ABX0E6U2_9ACTN</name>
<feature type="compositionally biased region" description="Basic and acidic residues" evidence="5">
    <location>
        <begin position="165"/>
        <end position="190"/>
    </location>
</feature>
<dbReference type="SMART" id="SM00823">
    <property type="entry name" value="PKS_PP"/>
    <property type="match status" value="1"/>
</dbReference>
<keyword evidence="2" id="KW-0597">Phosphoprotein</keyword>
<dbReference type="PROSITE" id="PS50075">
    <property type="entry name" value="CARRIER"/>
    <property type="match status" value="1"/>
</dbReference>
<dbReference type="SUPFAM" id="SSF47336">
    <property type="entry name" value="ACP-like"/>
    <property type="match status" value="1"/>
</dbReference>
<feature type="non-terminal residue" evidence="7">
    <location>
        <position position="1"/>
    </location>
</feature>
<feature type="region of interest" description="Disordered" evidence="5">
    <location>
        <begin position="1"/>
        <end position="25"/>
    </location>
</feature>
<sequence>LRGLARPHPARRAAGGNAGKDPASGTASLLRRLTALPRAEQHRTLLDLVRNHAATILGHSLPDEVEAERGFLELGFDSLTAVELRNRLNIAASLRLPTTLIFDYPTPVALALHLRTALLPDDPGAEGADGAEHDDEHGDGVEQHAEDTENRIRAVDEMDLADLIRMAHGEHDERGENDATGRSEAEGESS</sequence>
<feature type="compositionally biased region" description="Basic and acidic residues" evidence="5">
    <location>
        <begin position="130"/>
        <end position="156"/>
    </location>
</feature>
<evidence type="ECO:0000256" key="5">
    <source>
        <dbReference type="SAM" id="MobiDB-lite"/>
    </source>
</evidence>
<feature type="domain" description="Carrier" evidence="6">
    <location>
        <begin position="43"/>
        <end position="118"/>
    </location>
</feature>
<dbReference type="InterPro" id="IPR009081">
    <property type="entry name" value="PP-bd_ACP"/>
</dbReference>
<feature type="compositionally biased region" description="Low complexity" evidence="5">
    <location>
        <begin position="1"/>
        <end position="15"/>
    </location>
</feature>